<name>A0AA88D6N8_FICCA</name>
<dbReference type="Proteomes" id="UP001187192">
    <property type="component" value="Unassembled WGS sequence"/>
</dbReference>
<evidence type="ECO:0000256" key="1">
    <source>
        <dbReference type="SAM" id="MobiDB-lite"/>
    </source>
</evidence>
<feature type="region of interest" description="Disordered" evidence="1">
    <location>
        <begin position="45"/>
        <end position="82"/>
    </location>
</feature>
<reference evidence="2" key="1">
    <citation type="submission" date="2023-07" db="EMBL/GenBank/DDBJ databases">
        <title>draft genome sequence of fig (Ficus carica).</title>
        <authorList>
            <person name="Takahashi T."/>
            <person name="Nishimura K."/>
        </authorList>
    </citation>
    <scope>NUCLEOTIDE SEQUENCE</scope>
</reference>
<accession>A0AA88D6N8</accession>
<organism evidence="2 3">
    <name type="scientific">Ficus carica</name>
    <name type="common">Common fig</name>
    <dbReference type="NCBI Taxonomy" id="3494"/>
    <lineage>
        <taxon>Eukaryota</taxon>
        <taxon>Viridiplantae</taxon>
        <taxon>Streptophyta</taxon>
        <taxon>Embryophyta</taxon>
        <taxon>Tracheophyta</taxon>
        <taxon>Spermatophyta</taxon>
        <taxon>Magnoliopsida</taxon>
        <taxon>eudicotyledons</taxon>
        <taxon>Gunneridae</taxon>
        <taxon>Pentapetalae</taxon>
        <taxon>rosids</taxon>
        <taxon>fabids</taxon>
        <taxon>Rosales</taxon>
        <taxon>Moraceae</taxon>
        <taxon>Ficeae</taxon>
        <taxon>Ficus</taxon>
    </lineage>
</organism>
<gene>
    <name evidence="2" type="ORF">TIFTF001_012877</name>
</gene>
<evidence type="ECO:0000313" key="2">
    <source>
        <dbReference type="EMBL" id="GMN43677.1"/>
    </source>
</evidence>
<protein>
    <submittedName>
        <fullName evidence="2">Uncharacterized protein</fullName>
    </submittedName>
</protein>
<dbReference type="AlphaFoldDB" id="A0AA88D6N8"/>
<feature type="region of interest" description="Disordered" evidence="1">
    <location>
        <begin position="1"/>
        <end position="25"/>
    </location>
</feature>
<keyword evidence="3" id="KW-1185">Reference proteome</keyword>
<evidence type="ECO:0000313" key="3">
    <source>
        <dbReference type="Proteomes" id="UP001187192"/>
    </source>
</evidence>
<comment type="caution">
    <text evidence="2">The sequence shown here is derived from an EMBL/GenBank/DDBJ whole genome shotgun (WGS) entry which is preliminary data.</text>
</comment>
<proteinExistence type="predicted"/>
<dbReference type="EMBL" id="BTGU01000017">
    <property type="protein sequence ID" value="GMN43677.1"/>
    <property type="molecule type" value="Genomic_DNA"/>
</dbReference>
<sequence>MSRHRRQASQVLPPEFLSGNEPPRAFDLSDVVVSSDSTVSTAAATTTGVAADKSSTANPQKADASGANSPAQAKKPPPARSA</sequence>